<dbReference type="Pfam" id="PF00307">
    <property type="entry name" value="CH"/>
    <property type="match status" value="1"/>
</dbReference>
<dbReference type="Pfam" id="PF00630">
    <property type="entry name" value="Filamin"/>
    <property type="match status" value="9"/>
</dbReference>
<dbReference type="FunFam" id="2.60.40.10:FF:000140">
    <property type="entry name" value="FiLamiN (Actin binding protein) homolog"/>
    <property type="match status" value="1"/>
</dbReference>
<dbReference type="FunFam" id="2.60.40.10:FF:000001">
    <property type="entry name" value="Filamin-C isoform b"/>
    <property type="match status" value="5"/>
</dbReference>
<dbReference type="CDD" id="cd21315">
    <property type="entry name" value="CH_dFLNA-like_rpt2"/>
    <property type="match status" value="1"/>
</dbReference>
<feature type="repeat" description="Filamin" evidence="3">
    <location>
        <begin position="807"/>
        <end position="899"/>
    </location>
</feature>
<evidence type="ECO:0000256" key="3">
    <source>
        <dbReference type="PROSITE-ProRule" id="PRU00087"/>
    </source>
</evidence>
<dbReference type="SUPFAM" id="SSF47576">
    <property type="entry name" value="Calponin-homology domain, CH-domain"/>
    <property type="match status" value="1"/>
</dbReference>
<dbReference type="PROSITE" id="PS50194">
    <property type="entry name" value="FILAMIN_REPEAT"/>
    <property type="match status" value="9"/>
</dbReference>
<dbReference type="PANTHER" id="PTHR38537:SF8">
    <property type="entry name" value="FILAMIN-A"/>
    <property type="match status" value="1"/>
</dbReference>
<evidence type="ECO:0000313" key="6">
    <source>
        <dbReference type="EMBL" id="CAH0388520.1"/>
    </source>
</evidence>
<sequence length="997" mass="107185">MPMWDGEEIVQNGDRNHGPTPKQRLLGWIQSKIPDLPITNFTNDWNDGRAVGALVDAVAPGLCPDWQDWSPEDALQNAKEAMDLADNWLDVKQLIKPEELVNPNMDELSMMTYLSQYPNAKLKANAPLRPRTNPNRVRAYGPGIQPTGPVVGAPAVFTVETFSAGKGSVQVAVTNPKGKLEPVDIKYNNDRNQTYTVSYTPKLEGPHKVQVKFAEKEIPKSPFAVLVEGHVGDPTKVTASGPGLLPEGNIINKPTYFDISTKDAGTGTPEVVIVDAAGKNSVPVKLKQTSTETWRCEYVASTLGVHTINIFFAGLPIPSSPYGVRISPASDAKKVRAYGRGLQPTGVRVKDEADFRIVTEGAGEGKPEVQIIGPGGVKEPFKFTEVDKHNYNVVYFPRKEGRYVIMITYGGTEIGKSPFEVNVGPYKETQIRAYGPGLVGGVVAYPALFTVETNGETGALGFSIEGPSQAKIDCHDNGDGSADVRYYPTAPGEYAVHILCDNEDIPKSPYVAQILPNTDYYPDKVEVHGKGVSKTGVIKGKPTDFTVDTRKAGSAPLDVQVLDANSNNIDVNIKDNKNGTYTCSYLPRSGSKHTVLVNYGGVAVPKSPFRISVAQPLDASKVEIFGPGIGNDVKSNTPTHFNIDCKEAGTGDLKVSLKNNKGVELPVRVTDNEDNTYTVDYSAPSAGPHTITCTYGGQTVPQSPIKVQVHPHIDISKVKVEGLEPSVYVDSPTDFTIDSRAVASSVPPKIDVKITNPSGKNTESHVLPQADGTFKINYTPFEEGKHNIDVTYDGIPLPGAPFNVSVKAGCDAKKCKAFGPGLDRGLVDKPNSFTVETKGAGTGGLGLAIEGPSEAKMTCKDNRDGSCSVEYIPTEPGDYDVSIKFANQHIPGSPFKVPVGCTVDSKQVKAFGPGLNANDVREGVPVTFRIDTTKAGKAPLDVTITSNGVPLPEKPVIQDNKNGTYDVTYVPNKEGANLTTNVKYDNKPFQKVHSALR</sequence>
<name>A0A9P0ADX5_BEMTA</name>
<reference evidence="6" key="1">
    <citation type="submission" date="2021-12" db="EMBL/GenBank/DDBJ databases">
        <authorList>
            <person name="King R."/>
        </authorList>
    </citation>
    <scope>NUCLEOTIDE SEQUENCE</scope>
</reference>
<feature type="repeat" description="Filamin" evidence="3">
    <location>
        <begin position="129"/>
        <end position="227"/>
    </location>
</feature>
<evidence type="ECO:0000256" key="2">
    <source>
        <dbReference type="ARBA" id="ARBA00022737"/>
    </source>
</evidence>
<protein>
    <recommendedName>
        <fullName evidence="5">Calponin-homology (CH) domain-containing protein</fullName>
    </recommendedName>
</protein>
<evidence type="ECO:0000256" key="1">
    <source>
        <dbReference type="ARBA" id="ARBA00009238"/>
    </source>
</evidence>
<dbReference type="Gene3D" id="2.60.40.10">
    <property type="entry name" value="Immunoglobulins"/>
    <property type="match status" value="9"/>
</dbReference>
<dbReference type="GO" id="GO:0030036">
    <property type="term" value="P:actin cytoskeleton organization"/>
    <property type="evidence" value="ECO:0007669"/>
    <property type="project" value="InterPro"/>
</dbReference>
<feature type="repeat" description="Filamin" evidence="3">
    <location>
        <begin position="710"/>
        <end position="806"/>
    </location>
</feature>
<feature type="repeat" description="Filamin" evidence="3">
    <location>
        <begin position="900"/>
        <end position="975"/>
    </location>
</feature>
<dbReference type="InterPro" id="IPR017868">
    <property type="entry name" value="Filamin/ABP280_repeat-like"/>
</dbReference>
<dbReference type="Proteomes" id="UP001152759">
    <property type="component" value="Chromosome 4"/>
</dbReference>
<feature type="repeat" description="Filamin" evidence="3">
    <location>
        <begin position="614"/>
        <end position="709"/>
    </location>
</feature>
<dbReference type="PANTHER" id="PTHR38537">
    <property type="entry name" value="JITTERBUG, ISOFORM N"/>
    <property type="match status" value="1"/>
</dbReference>
<dbReference type="InterPro" id="IPR044801">
    <property type="entry name" value="Filamin"/>
</dbReference>
<feature type="repeat" description="Filamin" evidence="3">
    <location>
        <begin position="423"/>
        <end position="514"/>
    </location>
</feature>
<gene>
    <name evidence="6" type="ORF">BEMITA_LOCUS7430</name>
</gene>
<feature type="repeat" description="Filamin" evidence="3">
    <location>
        <begin position="517"/>
        <end position="613"/>
    </location>
</feature>
<dbReference type="EMBL" id="OU963865">
    <property type="protein sequence ID" value="CAH0388520.1"/>
    <property type="molecule type" value="Genomic_DNA"/>
</dbReference>
<dbReference type="AlphaFoldDB" id="A0A9P0ADX5"/>
<feature type="domain" description="Calponin-homology (CH)" evidence="5">
    <location>
        <begin position="19"/>
        <end position="122"/>
    </location>
</feature>
<keyword evidence="2" id="KW-0677">Repeat</keyword>
<keyword evidence="7" id="KW-1185">Reference proteome</keyword>
<comment type="similarity">
    <text evidence="1">Belongs to the filamin family.</text>
</comment>
<evidence type="ECO:0000313" key="7">
    <source>
        <dbReference type="Proteomes" id="UP001152759"/>
    </source>
</evidence>
<dbReference type="InterPro" id="IPR036872">
    <property type="entry name" value="CH_dom_sf"/>
</dbReference>
<dbReference type="SMART" id="SM00033">
    <property type="entry name" value="CH"/>
    <property type="match status" value="1"/>
</dbReference>
<dbReference type="PROSITE" id="PS50021">
    <property type="entry name" value="CH"/>
    <property type="match status" value="1"/>
</dbReference>
<accession>A0A9P0ADX5</accession>
<evidence type="ECO:0000256" key="4">
    <source>
        <dbReference type="SAM" id="MobiDB-lite"/>
    </source>
</evidence>
<dbReference type="SMART" id="SM00557">
    <property type="entry name" value="IG_FLMN"/>
    <property type="match status" value="9"/>
</dbReference>
<organism evidence="6 7">
    <name type="scientific">Bemisia tabaci</name>
    <name type="common">Sweetpotato whitefly</name>
    <name type="synonym">Aleurodes tabaci</name>
    <dbReference type="NCBI Taxonomy" id="7038"/>
    <lineage>
        <taxon>Eukaryota</taxon>
        <taxon>Metazoa</taxon>
        <taxon>Ecdysozoa</taxon>
        <taxon>Arthropoda</taxon>
        <taxon>Hexapoda</taxon>
        <taxon>Insecta</taxon>
        <taxon>Pterygota</taxon>
        <taxon>Neoptera</taxon>
        <taxon>Paraneoptera</taxon>
        <taxon>Hemiptera</taxon>
        <taxon>Sternorrhyncha</taxon>
        <taxon>Aleyrodoidea</taxon>
        <taxon>Aleyrodidae</taxon>
        <taxon>Aleyrodinae</taxon>
        <taxon>Bemisia</taxon>
    </lineage>
</organism>
<dbReference type="InterPro" id="IPR013783">
    <property type="entry name" value="Ig-like_fold"/>
</dbReference>
<dbReference type="SUPFAM" id="SSF81296">
    <property type="entry name" value="E set domains"/>
    <property type="match status" value="9"/>
</dbReference>
<proteinExistence type="inferred from homology"/>
<dbReference type="FunFam" id="1.10.418.10:FF:000008">
    <property type="entry name" value="Filamin-B isoform C"/>
    <property type="match status" value="1"/>
</dbReference>
<feature type="repeat" description="Filamin" evidence="3">
    <location>
        <begin position="229"/>
        <end position="326"/>
    </location>
</feature>
<evidence type="ECO:0000259" key="5">
    <source>
        <dbReference type="PROSITE" id="PS50021"/>
    </source>
</evidence>
<dbReference type="Gene3D" id="1.10.418.10">
    <property type="entry name" value="Calponin-like domain"/>
    <property type="match status" value="1"/>
</dbReference>
<feature type="repeat" description="Filamin" evidence="3">
    <location>
        <begin position="327"/>
        <end position="423"/>
    </location>
</feature>
<dbReference type="InterPro" id="IPR001715">
    <property type="entry name" value="CH_dom"/>
</dbReference>
<feature type="region of interest" description="Disordered" evidence="4">
    <location>
        <begin position="1"/>
        <end position="20"/>
    </location>
</feature>
<dbReference type="InterPro" id="IPR001298">
    <property type="entry name" value="Filamin/ABP280_rpt"/>
</dbReference>
<dbReference type="GO" id="GO:0051015">
    <property type="term" value="F:actin filament binding"/>
    <property type="evidence" value="ECO:0007669"/>
    <property type="project" value="InterPro"/>
</dbReference>
<dbReference type="InterPro" id="IPR014756">
    <property type="entry name" value="Ig_E-set"/>
</dbReference>